<proteinExistence type="predicted"/>
<gene>
    <name evidence="2" type="ORF">SAMEA4412673_03471</name>
</gene>
<reference evidence="2 3" key="1">
    <citation type="submission" date="2017-06" db="EMBL/GenBank/DDBJ databases">
        <authorList>
            <consortium name="Pathogen Informatics"/>
        </authorList>
    </citation>
    <scope>NUCLEOTIDE SEQUENCE [LARGE SCALE GENOMIC DNA]</scope>
    <source>
        <strain evidence="2 3">NCTC12149</strain>
    </source>
</reference>
<evidence type="ECO:0000313" key="2">
    <source>
        <dbReference type="EMBL" id="SNV58979.1"/>
    </source>
</evidence>
<sequence length="255" mass="28374">MRLSKIEIKYALLSVLGLFFALNLNAQALEQGKFRVDAELGTKIGGASPLGLPVEIRKINGFKPALPFFVGVKVAYGIDDKWGIRSGLIFEGKGMKTEATVKGYKTTFNADEDPSQNVRGYYYGDISTNVENLYFTIPVMATYQLNPSWSLQAGPYVSMAVQRKFYGMATDGYIRDEVPTGERVGIVNAAYDFKSQIRKVDVGMSVAGKYDFAKRYYATAQFDYGFNSIMKTGFESISFNMHNIFMNVGVGVRVF</sequence>
<feature type="domain" description="Outer membrane protein beta-barrel" evidence="1">
    <location>
        <begin position="26"/>
        <end position="229"/>
    </location>
</feature>
<dbReference type="Proteomes" id="UP000215355">
    <property type="component" value="Chromosome 1"/>
</dbReference>
<evidence type="ECO:0000259" key="1">
    <source>
        <dbReference type="Pfam" id="PF13568"/>
    </source>
</evidence>
<dbReference type="RefSeq" id="WP_236736591.1">
    <property type="nucleotide sequence ID" value="NZ_FNGK01000014.1"/>
</dbReference>
<evidence type="ECO:0000313" key="3">
    <source>
        <dbReference type="Proteomes" id="UP000215355"/>
    </source>
</evidence>
<dbReference type="KEGG" id="smiz:4412673_03471"/>
<organism evidence="2 3">
    <name type="scientific">Sphingobacterium mizutaii</name>
    <dbReference type="NCBI Taxonomy" id="1010"/>
    <lineage>
        <taxon>Bacteria</taxon>
        <taxon>Pseudomonadati</taxon>
        <taxon>Bacteroidota</taxon>
        <taxon>Sphingobacteriia</taxon>
        <taxon>Sphingobacteriales</taxon>
        <taxon>Sphingobacteriaceae</taxon>
        <taxon>Sphingobacterium</taxon>
    </lineage>
</organism>
<protein>
    <recommendedName>
        <fullName evidence="1">Outer membrane protein beta-barrel domain-containing protein</fullName>
    </recommendedName>
</protein>
<dbReference type="AlphaFoldDB" id="A0AAJ4XEG7"/>
<dbReference type="Pfam" id="PF13568">
    <property type="entry name" value="OMP_b-brl_2"/>
    <property type="match status" value="1"/>
</dbReference>
<dbReference type="EMBL" id="LT906468">
    <property type="protein sequence ID" value="SNV58979.1"/>
    <property type="molecule type" value="Genomic_DNA"/>
</dbReference>
<name>A0AAJ4XEG7_9SPHI</name>
<accession>A0AAJ4XEG7</accession>
<dbReference type="InterPro" id="IPR025665">
    <property type="entry name" value="Beta-barrel_OMP_2"/>
</dbReference>